<dbReference type="Gene3D" id="2.60.60.20">
    <property type="entry name" value="PLAT/LH2 domain"/>
    <property type="match status" value="1"/>
</dbReference>
<dbReference type="PROSITE" id="PS50095">
    <property type="entry name" value="PLAT"/>
    <property type="match status" value="1"/>
</dbReference>
<organism evidence="2 3">
    <name type="scientific">Bacteroides xylanisolvens</name>
    <dbReference type="NCBI Taxonomy" id="371601"/>
    <lineage>
        <taxon>Bacteria</taxon>
        <taxon>Pseudomonadati</taxon>
        <taxon>Bacteroidota</taxon>
        <taxon>Bacteroidia</taxon>
        <taxon>Bacteroidales</taxon>
        <taxon>Bacteroidaceae</taxon>
        <taxon>Bacteroides</taxon>
    </lineage>
</organism>
<name>A0A415HQW4_9BACE</name>
<dbReference type="AlphaFoldDB" id="A0A415HQW4"/>
<accession>A0A415HQW4</accession>
<dbReference type="InterPro" id="IPR001024">
    <property type="entry name" value="PLAT/LH2_dom"/>
</dbReference>
<dbReference type="Pfam" id="PF01477">
    <property type="entry name" value="PLAT"/>
    <property type="match status" value="1"/>
</dbReference>
<feature type="domain" description="PLAT" evidence="1">
    <location>
        <begin position="3"/>
        <end position="129"/>
    </location>
</feature>
<evidence type="ECO:0000313" key="2">
    <source>
        <dbReference type="EMBL" id="RHK96141.1"/>
    </source>
</evidence>
<protein>
    <recommendedName>
        <fullName evidence="1">PLAT domain-containing protein</fullName>
    </recommendedName>
</protein>
<comment type="caution">
    <text evidence="2">The sequence shown here is derived from an EMBL/GenBank/DDBJ whole genome shotgun (WGS) entry which is preliminary data.</text>
</comment>
<reference evidence="2 3" key="1">
    <citation type="submission" date="2018-08" db="EMBL/GenBank/DDBJ databases">
        <title>A genome reference for cultivated species of the human gut microbiota.</title>
        <authorList>
            <person name="Zou Y."/>
            <person name="Xue W."/>
            <person name="Luo G."/>
        </authorList>
    </citation>
    <scope>NUCLEOTIDE SEQUENCE [LARGE SCALE GENOMIC DNA]</scope>
    <source>
        <strain evidence="2 3">AF39-6AC</strain>
    </source>
</reference>
<proteinExistence type="predicted"/>
<dbReference type="InterPro" id="IPR036392">
    <property type="entry name" value="PLAT/LH2_dom_sf"/>
</dbReference>
<dbReference type="RefSeq" id="WP_118407863.1">
    <property type="nucleotide sequence ID" value="NZ_QROC01000014.1"/>
</dbReference>
<dbReference type="Proteomes" id="UP000284417">
    <property type="component" value="Unassembled WGS sequence"/>
</dbReference>
<evidence type="ECO:0000313" key="3">
    <source>
        <dbReference type="Proteomes" id="UP000284417"/>
    </source>
</evidence>
<dbReference type="SMART" id="SM00308">
    <property type="entry name" value="LH2"/>
    <property type="match status" value="1"/>
</dbReference>
<sequence>MKTQYHIIVDTTDQHMAGTDSNIFIVLYGEHGTSDEIRINSIFKGNAFERNHLDEGDFYVNEDYGDIHKIRVRSDGMYAGSEWLCSYIKIQRIKVDGEKVNGPVMKFSFGPNNWLKGGDEKIFTATSQE</sequence>
<dbReference type="SUPFAM" id="SSF49723">
    <property type="entry name" value="Lipase/lipooxygenase domain (PLAT/LH2 domain)"/>
    <property type="match status" value="1"/>
</dbReference>
<gene>
    <name evidence="2" type="ORF">DW042_12095</name>
</gene>
<dbReference type="PANTHER" id="PTHR45901">
    <property type="entry name" value="PROTEIN CBG12474"/>
    <property type="match status" value="1"/>
</dbReference>
<dbReference type="PANTHER" id="PTHR45901:SF7">
    <property type="entry name" value="OXYGEN-REGULATED PROTEIN 1"/>
    <property type="match status" value="1"/>
</dbReference>
<evidence type="ECO:0000259" key="1">
    <source>
        <dbReference type="PROSITE" id="PS50095"/>
    </source>
</evidence>
<dbReference type="InterPro" id="IPR052970">
    <property type="entry name" value="Inner_ear_hair_cell_LOXHD"/>
</dbReference>
<dbReference type="EMBL" id="QROC01000014">
    <property type="protein sequence ID" value="RHK96141.1"/>
    <property type="molecule type" value="Genomic_DNA"/>
</dbReference>